<reference evidence="2 3" key="1">
    <citation type="journal article" date="2009" name="Science">
        <title>Green evolution and dynamic adaptations revealed by genomes of the marine picoeukaryotes Micromonas.</title>
        <authorList>
            <person name="Worden A.Z."/>
            <person name="Lee J.H."/>
            <person name="Mock T."/>
            <person name="Rouze P."/>
            <person name="Simmons M.P."/>
            <person name="Aerts A.L."/>
            <person name="Allen A.E."/>
            <person name="Cuvelier M.L."/>
            <person name="Derelle E."/>
            <person name="Everett M.V."/>
            <person name="Foulon E."/>
            <person name="Grimwood J."/>
            <person name="Gundlach H."/>
            <person name="Henrissat B."/>
            <person name="Napoli C."/>
            <person name="McDonald S.M."/>
            <person name="Parker M.S."/>
            <person name="Rombauts S."/>
            <person name="Salamov A."/>
            <person name="Von Dassow P."/>
            <person name="Badger J.H."/>
            <person name="Coutinho P.M."/>
            <person name="Demir E."/>
            <person name="Dubchak I."/>
            <person name="Gentemann C."/>
            <person name="Eikrem W."/>
            <person name="Gready J.E."/>
            <person name="John U."/>
            <person name="Lanier W."/>
            <person name="Lindquist E.A."/>
            <person name="Lucas S."/>
            <person name="Mayer K.F."/>
            <person name="Moreau H."/>
            <person name="Not F."/>
            <person name="Otillar R."/>
            <person name="Panaud O."/>
            <person name="Pangilinan J."/>
            <person name="Paulsen I."/>
            <person name="Piegu B."/>
            <person name="Poliakov A."/>
            <person name="Robbens S."/>
            <person name="Schmutz J."/>
            <person name="Toulza E."/>
            <person name="Wyss T."/>
            <person name="Zelensky A."/>
            <person name="Zhou K."/>
            <person name="Armbrust E.V."/>
            <person name="Bhattacharya D."/>
            <person name="Goodenough U.W."/>
            <person name="Van de Peer Y."/>
            <person name="Grigoriev I.V."/>
        </authorList>
    </citation>
    <scope>NUCLEOTIDE SEQUENCE [LARGE SCALE GENOMIC DNA]</scope>
    <source>
        <strain evidence="2 3">CCMP1545</strain>
    </source>
</reference>
<evidence type="ECO:0000313" key="3">
    <source>
        <dbReference type="Proteomes" id="UP000001876"/>
    </source>
</evidence>
<sequence length="104" mass="11145">MRREKSLRIGVHHANAVVWEPVYRTHLVSSTTSGVRNEENDVDARGSDAFERLAAPFERARRRDASAATTGVGTTSFGCGGTGHPISYTSEANVGVELKGVSKS</sequence>
<dbReference type="RefSeq" id="XP_003064440.1">
    <property type="nucleotide sequence ID" value="XM_003064394.1"/>
</dbReference>
<protein>
    <submittedName>
        <fullName evidence="2">Predicted protein</fullName>
    </submittedName>
</protein>
<organism evidence="3">
    <name type="scientific">Micromonas pusilla (strain CCMP1545)</name>
    <name type="common">Picoplanktonic green alga</name>
    <dbReference type="NCBI Taxonomy" id="564608"/>
    <lineage>
        <taxon>Eukaryota</taxon>
        <taxon>Viridiplantae</taxon>
        <taxon>Chlorophyta</taxon>
        <taxon>Mamiellophyceae</taxon>
        <taxon>Mamiellales</taxon>
        <taxon>Mamiellaceae</taxon>
        <taxon>Micromonas</taxon>
    </lineage>
</organism>
<feature type="compositionally biased region" description="Low complexity" evidence="1">
    <location>
        <begin position="66"/>
        <end position="76"/>
    </location>
</feature>
<evidence type="ECO:0000256" key="1">
    <source>
        <dbReference type="SAM" id="MobiDB-lite"/>
    </source>
</evidence>
<dbReference type="EMBL" id="GG663751">
    <property type="protein sequence ID" value="EEH51345.1"/>
    <property type="molecule type" value="Genomic_DNA"/>
</dbReference>
<dbReference type="KEGG" id="mpp:MICPUCDRAFT_54484"/>
<name>C1N9F2_MICPC</name>
<evidence type="ECO:0000313" key="2">
    <source>
        <dbReference type="EMBL" id="EEH51345.1"/>
    </source>
</evidence>
<dbReference type="AlphaFoldDB" id="C1N9F2"/>
<keyword evidence="3" id="KW-1185">Reference proteome</keyword>
<feature type="region of interest" description="Disordered" evidence="1">
    <location>
        <begin position="60"/>
        <end position="88"/>
    </location>
</feature>
<gene>
    <name evidence="2" type="ORF">MICPUCDRAFT_54484</name>
</gene>
<dbReference type="GeneID" id="9690052"/>
<proteinExistence type="predicted"/>
<accession>C1N9F2</accession>
<dbReference type="Proteomes" id="UP000001876">
    <property type="component" value="Unassembled WGS sequence"/>
</dbReference>